<evidence type="ECO:0000259" key="11">
    <source>
        <dbReference type="PROSITE" id="PS51198"/>
    </source>
</evidence>
<dbReference type="PROSITE" id="PS51198">
    <property type="entry name" value="UVRD_HELICASE_ATP_BIND"/>
    <property type="match status" value="1"/>
</dbReference>
<dbReference type="SUPFAM" id="SSF52540">
    <property type="entry name" value="P-loop containing nucleoside triphosphate hydrolases"/>
    <property type="match status" value="1"/>
</dbReference>
<dbReference type="GO" id="GO:0005829">
    <property type="term" value="C:cytosol"/>
    <property type="evidence" value="ECO:0007669"/>
    <property type="project" value="TreeGrafter"/>
</dbReference>
<evidence type="ECO:0000256" key="5">
    <source>
        <dbReference type="ARBA" id="ARBA00022840"/>
    </source>
</evidence>
<dbReference type="InterPro" id="IPR013986">
    <property type="entry name" value="DExx_box_DNA_helicase_dom_sf"/>
</dbReference>
<dbReference type="EMBL" id="PTIS01000011">
    <property type="protein sequence ID" value="PPK48011.1"/>
    <property type="molecule type" value="Genomic_DNA"/>
</dbReference>
<reference evidence="12 13" key="1">
    <citation type="submission" date="2018-02" db="EMBL/GenBank/DDBJ databases">
        <title>Genomic Encyclopedia of Archaeal and Bacterial Type Strains, Phase II (KMG-II): from individual species to whole genera.</title>
        <authorList>
            <person name="Goeker M."/>
        </authorList>
    </citation>
    <scope>NUCLEOTIDE SEQUENCE [LARGE SCALE GENOMIC DNA]</scope>
    <source>
        <strain evidence="12 13">DSM 15099</strain>
    </source>
</reference>
<keyword evidence="3 10" id="KW-0378">Hydrolase</keyword>
<organism evidence="12 13">
    <name type="scientific">Clostridium algidicarnis DSM 15099</name>
    <dbReference type="NCBI Taxonomy" id="1121295"/>
    <lineage>
        <taxon>Bacteria</taxon>
        <taxon>Bacillati</taxon>
        <taxon>Bacillota</taxon>
        <taxon>Clostridia</taxon>
        <taxon>Eubacteriales</taxon>
        <taxon>Clostridiaceae</taxon>
        <taxon>Clostridium</taxon>
    </lineage>
</organism>
<keyword evidence="6" id="KW-0413">Isomerase</keyword>
<dbReference type="GO" id="GO:0016887">
    <property type="term" value="F:ATP hydrolysis activity"/>
    <property type="evidence" value="ECO:0007669"/>
    <property type="project" value="RHEA"/>
</dbReference>
<evidence type="ECO:0000256" key="3">
    <source>
        <dbReference type="ARBA" id="ARBA00022801"/>
    </source>
</evidence>
<dbReference type="GO" id="GO:0000725">
    <property type="term" value="P:recombinational repair"/>
    <property type="evidence" value="ECO:0007669"/>
    <property type="project" value="TreeGrafter"/>
</dbReference>
<dbReference type="Pfam" id="PF00580">
    <property type="entry name" value="UvrD-helicase"/>
    <property type="match status" value="1"/>
</dbReference>
<dbReference type="AlphaFoldDB" id="A0A2S6FWS8"/>
<feature type="binding site" evidence="10">
    <location>
        <begin position="226"/>
        <end position="233"/>
    </location>
    <ligand>
        <name>ATP</name>
        <dbReference type="ChEBI" id="CHEBI:30616"/>
    </ligand>
</feature>
<evidence type="ECO:0000256" key="4">
    <source>
        <dbReference type="ARBA" id="ARBA00022806"/>
    </source>
</evidence>
<evidence type="ECO:0000256" key="7">
    <source>
        <dbReference type="ARBA" id="ARBA00034617"/>
    </source>
</evidence>
<comment type="caution">
    <text evidence="12">The sequence shown here is derived from an EMBL/GenBank/DDBJ whole genome shotgun (WGS) entry which is preliminary data.</text>
</comment>
<dbReference type="InterPro" id="IPR000212">
    <property type="entry name" value="DNA_helicase_UvrD/REP"/>
</dbReference>
<dbReference type="InterPro" id="IPR014017">
    <property type="entry name" value="DNA_helicase_UvrD-like_C"/>
</dbReference>
<dbReference type="GO" id="GO:0003677">
    <property type="term" value="F:DNA binding"/>
    <property type="evidence" value="ECO:0007669"/>
    <property type="project" value="InterPro"/>
</dbReference>
<evidence type="ECO:0000256" key="2">
    <source>
        <dbReference type="ARBA" id="ARBA00022741"/>
    </source>
</evidence>
<dbReference type="InterPro" id="IPR048228">
    <property type="entry name" value="HelD_bacillota"/>
</dbReference>
<dbReference type="NCBIfam" id="NF041464">
    <property type="entry name" value="HelD_BACSU"/>
    <property type="match status" value="1"/>
</dbReference>
<protein>
    <recommendedName>
        <fullName evidence="8">DNA 3'-5' helicase</fullName>
        <ecNumber evidence="8">5.6.2.4</ecNumber>
    </recommendedName>
</protein>
<evidence type="ECO:0000256" key="8">
    <source>
        <dbReference type="ARBA" id="ARBA00034808"/>
    </source>
</evidence>
<keyword evidence="5 10" id="KW-0067">ATP-binding</keyword>
<feature type="domain" description="UvrD-like helicase ATP-binding" evidence="11">
    <location>
        <begin position="205"/>
        <end position="603"/>
    </location>
</feature>
<dbReference type="RefSeq" id="WP_104410143.1">
    <property type="nucleotide sequence ID" value="NZ_PTIS01000011.1"/>
</dbReference>
<dbReference type="Proteomes" id="UP000239863">
    <property type="component" value="Unassembled WGS sequence"/>
</dbReference>
<dbReference type="Gene3D" id="3.40.50.300">
    <property type="entry name" value="P-loop containing nucleotide triphosphate hydrolases"/>
    <property type="match status" value="3"/>
</dbReference>
<gene>
    <name evidence="12" type="ORF">BD821_11171</name>
</gene>
<comment type="catalytic activity">
    <reaction evidence="7">
        <text>Couples ATP hydrolysis with the unwinding of duplex DNA by translocating in the 3'-5' direction.</text>
        <dbReference type="EC" id="5.6.2.4"/>
    </reaction>
</comment>
<dbReference type="InterPro" id="IPR027417">
    <property type="entry name" value="P-loop_NTPase"/>
</dbReference>
<dbReference type="InterPro" id="IPR014016">
    <property type="entry name" value="UvrD-like_ATP-bd"/>
</dbReference>
<evidence type="ECO:0000256" key="10">
    <source>
        <dbReference type="PROSITE-ProRule" id="PRU00560"/>
    </source>
</evidence>
<dbReference type="PANTHER" id="PTHR11070:SF17">
    <property type="entry name" value="DNA HELICASE IV"/>
    <property type="match status" value="1"/>
</dbReference>
<evidence type="ECO:0000313" key="13">
    <source>
        <dbReference type="Proteomes" id="UP000239863"/>
    </source>
</evidence>
<comment type="catalytic activity">
    <reaction evidence="9">
        <text>ATP + H2O = ADP + phosphate + H(+)</text>
        <dbReference type="Rhea" id="RHEA:13065"/>
        <dbReference type="ChEBI" id="CHEBI:15377"/>
        <dbReference type="ChEBI" id="CHEBI:15378"/>
        <dbReference type="ChEBI" id="CHEBI:30616"/>
        <dbReference type="ChEBI" id="CHEBI:43474"/>
        <dbReference type="ChEBI" id="CHEBI:456216"/>
        <dbReference type="EC" id="5.6.2.4"/>
    </reaction>
</comment>
<evidence type="ECO:0000313" key="12">
    <source>
        <dbReference type="EMBL" id="PPK48011.1"/>
    </source>
</evidence>
<dbReference type="Gene3D" id="1.10.10.160">
    <property type="match status" value="1"/>
</dbReference>
<accession>A0A2S6FWS8</accession>
<comment type="similarity">
    <text evidence="1">Belongs to the helicase family. UvrD subfamily.</text>
</comment>
<dbReference type="PANTHER" id="PTHR11070">
    <property type="entry name" value="UVRD / RECB / PCRA DNA HELICASE FAMILY MEMBER"/>
    <property type="match status" value="1"/>
</dbReference>
<dbReference type="STRING" id="37659.GCA_000703125_00211"/>
<dbReference type="EC" id="5.6.2.4" evidence="8"/>
<dbReference type="GO" id="GO:0005524">
    <property type="term" value="F:ATP binding"/>
    <property type="evidence" value="ECO:0007669"/>
    <property type="project" value="UniProtKB-UniRule"/>
</dbReference>
<dbReference type="GO" id="GO:0043138">
    <property type="term" value="F:3'-5' DNA helicase activity"/>
    <property type="evidence" value="ECO:0007669"/>
    <property type="project" value="UniProtKB-EC"/>
</dbReference>
<dbReference type="Pfam" id="PF13361">
    <property type="entry name" value="UvrD_C"/>
    <property type="match status" value="1"/>
</dbReference>
<name>A0A2S6FWS8_9CLOT</name>
<proteinExistence type="inferred from homology"/>
<sequence length="768" mass="89481">MEKQAELQLERKKLDDTKSWIEHKIDSIENDKDGLQKKISELKKASHGSYSEELETNLKLYDIVYKSLSNYKEAYPEPYFSRIDFREYRKEKESYYIGKFGLGDIESGEEVVIDWRAPIADLYYSGSEGDSYYTAPIGVINGDLSLKRRFLYNEAYIKDIFDEGINNIIIRNLEDASSENALVDEFLRINLEKSTGNKLKDVVATIQKEQNAIIRAEKNFPIIVQGSAGSGKTTVALHRLAYLLYRHKNKISGEDILVLAPNNLFLDYISELLPSLGVDKVKQSTFEQISLNILGIKKKVVTKDKKLSLVLESDVEDIKYITNSSRVKGSIVFKTILNRYIQLLERKDGNIKDIKVEDYVLFESKEIKRLFLRDMSNLPINKRKEEIKRYFTLKLKEKINDIMGRIDFFYDYTIARTKKTMEDGIERRKRIIEIYDERDEKKKNIKRQAKKSFESYFINWGNLDSQGLYYNMFENEDIFYEATADKIPKALGEYMKNEILKNKEENVIDSDDLAAMLYIKFKIEGVPEKYKFQHVVIDEAQDYSYFQLEALKNIVKGESFTIVGDLGQGIYYYKGIDSWTSVIKDVFNGNCSYMPLKQSYRSTVEIIEFANKVLKKQKNNLDPAIPVLRRGKEPKVIKFQNNKDFANKIDQIVKEVKELGKSSIAIVGRTYKECKKISDYMKKYSKNSWDLVKDGDTSLKIESIIIPSYMTKGLEFDCTVVYNCNEDNYTNEEIDKRLLYVVLTRALHLEYIFYNGKVSPLLEEYILE</sequence>
<dbReference type="OrthoDB" id="9787585at2"/>
<evidence type="ECO:0000256" key="9">
    <source>
        <dbReference type="ARBA" id="ARBA00048988"/>
    </source>
</evidence>
<evidence type="ECO:0000256" key="6">
    <source>
        <dbReference type="ARBA" id="ARBA00023235"/>
    </source>
</evidence>
<keyword evidence="2 10" id="KW-0547">Nucleotide-binding</keyword>
<evidence type="ECO:0000256" key="1">
    <source>
        <dbReference type="ARBA" id="ARBA00009922"/>
    </source>
</evidence>
<keyword evidence="4 10" id="KW-0347">Helicase</keyword>